<organism evidence="1 2">
    <name type="scientific">Amylibacter marinus</name>
    <dbReference type="NCBI Taxonomy" id="1475483"/>
    <lineage>
        <taxon>Bacteria</taxon>
        <taxon>Pseudomonadati</taxon>
        <taxon>Pseudomonadota</taxon>
        <taxon>Alphaproteobacteria</taxon>
        <taxon>Rhodobacterales</taxon>
        <taxon>Paracoccaceae</taxon>
        <taxon>Amylibacter</taxon>
    </lineage>
</organism>
<sequence length="98" mass="11044">MRILKIENVHVERPFAIAFLNISGHLPDATFQVEKYIIDVQELGVEIDFSIGQTSEDTAAGIKNLDEKIDLGPLDRQEYFYAIKCNGETVTTGMLDLR</sequence>
<dbReference type="RefSeq" id="WP_284378360.1">
    <property type="nucleotide sequence ID" value="NZ_BSNN01000004.1"/>
</dbReference>
<gene>
    <name evidence="1" type="ORF">GCM10007939_19350</name>
</gene>
<dbReference type="EMBL" id="BSNN01000004">
    <property type="protein sequence ID" value="GLQ35652.1"/>
    <property type="molecule type" value="Genomic_DNA"/>
</dbReference>
<accession>A0ABQ5VW49</accession>
<comment type="caution">
    <text evidence="1">The sequence shown here is derived from an EMBL/GenBank/DDBJ whole genome shotgun (WGS) entry which is preliminary data.</text>
</comment>
<protein>
    <submittedName>
        <fullName evidence="1">Uncharacterized protein</fullName>
    </submittedName>
</protein>
<name>A0ABQ5VW49_9RHOB</name>
<dbReference type="Proteomes" id="UP001156694">
    <property type="component" value="Unassembled WGS sequence"/>
</dbReference>
<evidence type="ECO:0000313" key="2">
    <source>
        <dbReference type="Proteomes" id="UP001156694"/>
    </source>
</evidence>
<keyword evidence="2" id="KW-1185">Reference proteome</keyword>
<reference evidence="2" key="1">
    <citation type="journal article" date="2019" name="Int. J. Syst. Evol. Microbiol.">
        <title>The Global Catalogue of Microorganisms (GCM) 10K type strain sequencing project: providing services to taxonomists for standard genome sequencing and annotation.</title>
        <authorList>
            <consortium name="The Broad Institute Genomics Platform"/>
            <consortium name="The Broad Institute Genome Sequencing Center for Infectious Disease"/>
            <person name="Wu L."/>
            <person name="Ma J."/>
        </authorList>
    </citation>
    <scope>NUCLEOTIDE SEQUENCE [LARGE SCALE GENOMIC DNA]</scope>
    <source>
        <strain evidence="2">NBRC 110140</strain>
    </source>
</reference>
<evidence type="ECO:0000313" key="1">
    <source>
        <dbReference type="EMBL" id="GLQ35652.1"/>
    </source>
</evidence>
<proteinExistence type="predicted"/>